<dbReference type="PANTHER" id="PTHR31384:SF128">
    <property type="entry name" value="AUXIN RESPONSE FACTOR"/>
    <property type="match status" value="1"/>
</dbReference>
<dbReference type="InterPro" id="IPR010525">
    <property type="entry name" value="ARF_dom"/>
</dbReference>
<keyword evidence="6 10" id="KW-0804">Transcription</keyword>
<dbReference type="GO" id="GO:0009734">
    <property type="term" value="P:auxin-activated signaling pathway"/>
    <property type="evidence" value="ECO:0007669"/>
    <property type="project" value="UniProtKB-KW"/>
</dbReference>
<dbReference type="InterPro" id="IPR003340">
    <property type="entry name" value="B3_DNA-bd"/>
</dbReference>
<dbReference type="Gene3D" id="2.40.330.10">
    <property type="entry name" value="DNA-binding pseudobarrel domain"/>
    <property type="match status" value="1"/>
</dbReference>
<comment type="function">
    <text evidence="10">Auxin response factors (ARFs) are transcriptional factors that bind specifically to the DNA sequence 5'-TGTCTC-3' found in the auxin-responsive promoter elements (AuxREs).</text>
</comment>
<dbReference type="FunFam" id="2.30.30.1040:FF:000001">
    <property type="entry name" value="Auxin response factor"/>
    <property type="match status" value="1"/>
</dbReference>
<feature type="region of interest" description="Disordered" evidence="11">
    <location>
        <begin position="599"/>
        <end position="637"/>
    </location>
</feature>
<evidence type="ECO:0000313" key="14">
    <source>
        <dbReference type="EMBL" id="CAI9780862.1"/>
    </source>
</evidence>
<dbReference type="Pfam" id="PF06507">
    <property type="entry name" value="ARF_AD"/>
    <property type="match status" value="1"/>
</dbReference>
<dbReference type="InterPro" id="IPR015300">
    <property type="entry name" value="DNA-bd_pseudobarrel_sf"/>
</dbReference>
<dbReference type="InterPro" id="IPR044835">
    <property type="entry name" value="ARF_plant"/>
</dbReference>
<dbReference type="GO" id="GO:0006355">
    <property type="term" value="P:regulation of DNA-templated transcription"/>
    <property type="evidence" value="ECO:0007669"/>
    <property type="project" value="InterPro"/>
</dbReference>
<keyword evidence="9" id="KW-0292">Fruit ripening</keyword>
<evidence type="ECO:0000256" key="10">
    <source>
        <dbReference type="RuleBase" id="RU004561"/>
    </source>
</evidence>
<evidence type="ECO:0000256" key="6">
    <source>
        <dbReference type="ARBA" id="ARBA00023163"/>
    </source>
</evidence>
<protein>
    <recommendedName>
        <fullName evidence="10">Auxin response factor</fullName>
    </recommendedName>
</protein>
<feature type="domain" description="PB1" evidence="13">
    <location>
        <begin position="716"/>
        <end position="800"/>
    </location>
</feature>
<comment type="subcellular location">
    <subcellularLocation>
        <location evidence="1 10">Nucleus</location>
    </subcellularLocation>
</comment>
<evidence type="ECO:0000259" key="12">
    <source>
        <dbReference type="PROSITE" id="PS50863"/>
    </source>
</evidence>
<gene>
    <name evidence="14" type="ORF">FPE_LOCUS28292</name>
</gene>
<evidence type="ECO:0000256" key="1">
    <source>
        <dbReference type="ARBA" id="ARBA00004123"/>
    </source>
</evidence>
<dbReference type="Gene3D" id="2.30.30.1040">
    <property type="match status" value="1"/>
</dbReference>
<keyword evidence="7 10" id="KW-0539">Nucleus</keyword>
<dbReference type="GO" id="GO:0003677">
    <property type="term" value="F:DNA binding"/>
    <property type="evidence" value="ECO:0007669"/>
    <property type="project" value="UniProtKB-KW"/>
</dbReference>
<dbReference type="SUPFAM" id="SSF101936">
    <property type="entry name" value="DNA-binding pseudobarrel domain"/>
    <property type="match status" value="1"/>
</dbReference>
<evidence type="ECO:0000256" key="5">
    <source>
        <dbReference type="ARBA" id="ARBA00023125"/>
    </source>
</evidence>
<dbReference type="PROSITE" id="PS51745">
    <property type="entry name" value="PB1"/>
    <property type="match status" value="1"/>
</dbReference>
<proteinExistence type="inferred from homology"/>
<evidence type="ECO:0000256" key="8">
    <source>
        <dbReference type="ARBA" id="ARBA00023294"/>
    </source>
</evidence>
<feature type="compositionally biased region" description="Polar residues" evidence="11">
    <location>
        <begin position="534"/>
        <end position="548"/>
    </location>
</feature>
<dbReference type="FunFam" id="2.40.330.10:FF:000001">
    <property type="entry name" value="Auxin response factor"/>
    <property type="match status" value="1"/>
</dbReference>
<dbReference type="Proteomes" id="UP000834106">
    <property type="component" value="Chromosome 17"/>
</dbReference>
<feature type="region of interest" description="Disordered" evidence="11">
    <location>
        <begin position="534"/>
        <end position="554"/>
    </location>
</feature>
<evidence type="ECO:0000256" key="2">
    <source>
        <dbReference type="ARBA" id="ARBA00007853"/>
    </source>
</evidence>
<keyword evidence="4 10" id="KW-0805">Transcription regulation</keyword>
<feature type="domain" description="TF-B3" evidence="12">
    <location>
        <begin position="127"/>
        <end position="229"/>
    </location>
</feature>
<dbReference type="Gene3D" id="3.10.20.90">
    <property type="entry name" value="Phosphatidylinositol 3-kinase Catalytic Subunit, Chain A, domain 1"/>
    <property type="match status" value="1"/>
</dbReference>
<keyword evidence="8 10" id="KW-0927">Auxin signaling pathway</keyword>
<dbReference type="PROSITE" id="PS50863">
    <property type="entry name" value="B3"/>
    <property type="match status" value="1"/>
</dbReference>
<organism evidence="14 15">
    <name type="scientific">Fraxinus pennsylvanica</name>
    <dbReference type="NCBI Taxonomy" id="56036"/>
    <lineage>
        <taxon>Eukaryota</taxon>
        <taxon>Viridiplantae</taxon>
        <taxon>Streptophyta</taxon>
        <taxon>Embryophyta</taxon>
        <taxon>Tracheophyta</taxon>
        <taxon>Spermatophyta</taxon>
        <taxon>Magnoliopsida</taxon>
        <taxon>eudicotyledons</taxon>
        <taxon>Gunneridae</taxon>
        <taxon>Pentapetalae</taxon>
        <taxon>asterids</taxon>
        <taxon>lamiids</taxon>
        <taxon>Lamiales</taxon>
        <taxon>Oleaceae</taxon>
        <taxon>Oleeae</taxon>
        <taxon>Fraxinus</taxon>
    </lineage>
</organism>
<evidence type="ECO:0000256" key="4">
    <source>
        <dbReference type="ARBA" id="ARBA00023015"/>
    </source>
</evidence>
<dbReference type="FunFam" id="3.10.20.90:FF:000047">
    <property type="entry name" value="Auxin response factor"/>
    <property type="match status" value="1"/>
</dbReference>
<name>A0AAD2A9B6_9LAMI</name>
<dbReference type="InterPro" id="IPR053793">
    <property type="entry name" value="PB1-like"/>
</dbReference>
<evidence type="ECO:0000256" key="9">
    <source>
        <dbReference type="ARBA" id="ARBA00033478"/>
    </source>
</evidence>
<dbReference type="Pfam" id="PF02362">
    <property type="entry name" value="B3"/>
    <property type="match status" value="1"/>
</dbReference>
<dbReference type="EMBL" id="OU503052">
    <property type="protein sequence ID" value="CAI9780862.1"/>
    <property type="molecule type" value="Genomic_DNA"/>
</dbReference>
<dbReference type="AlphaFoldDB" id="A0AAD2A9B6"/>
<dbReference type="CDD" id="cd10017">
    <property type="entry name" value="B3_DNA"/>
    <property type="match status" value="1"/>
</dbReference>
<keyword evidence="3" id="KW-0217">Developmental protein</keyword>
<keyword evidence="5 10" id="KW-0238">DNA-binding</keyword>
<dbReference type="SUPFAM" id="SSF54277">
    <property type="entry name" value="CAD &amp; PB1 domains"/>
    <property type="match status" value="1"/>
</dbReference>
<dbReference type="GO" id="GO:0009835">
    <property type="term" value="P:fruit ripening"/>
    <property type="evidence" value="ECO:0007669"/>
    <property type="project" value="UniProtKB-KW"/>
</dbReference>
<dbReference type="SMART" id="SM01019">
    <property type="entry name" value="B3"/>
    <property type="match status" value="1"/>
</dbReference>
<dbReference type="PANTHER" id="PTHR31384">
    <property type="entry name" value="AUXIN RESPONSE FACTOR 4-RELATED"/>
    <property type="match status" value="1"/>
</dbReference>
<comment type="subunit">
    <text evidence="10">Homodimers and heterodimers.</text>
</comment>
<dbReference type="GO" id="GO:0005634">
    <property type="term" value="C:nucleus"/>
    <property type="evidence" value="ECO:0007669"/>
    <property type="project" value="UniProtKB-SubCell"/>
</dbReference>
<evidence type="ECO:0000256" key="3">
    <source>
        <dbReference type="ARBA" id="ARBA00022473"/>
    </source>
</evidence>
<evidence type="ECO:0000259" key="13">
    <source>
        <dbReference type="PROSITE" id="PS51745"/>
    </source>
</evidence>
<sequence>MKLSPSGMGQQVHEGEKKCLNSELWHACAGPLVSLPTIGSRVVYFPQGHSEQVAATTNKEVDAHIPNYPSLPPQLLCQLHNVTMHADVETDEVYAQMTLQPLTLQEQKDTYLPVELGTPSRQPMNYFCKTLTASDTSTHGGFSVPRRAAEKVFPPLDFTQTPPAQELIARDLHDVEWKFRHIFRGQPKRHLLTTGWSVFVSAKRLVAGDSVLFIWNEKNQLLLGIRRATRPQTVMPSSVLSSDSMHIGLLAAAAHAASTNSCFTIFYNPRASPSEFVIPLSKYVKAAYHTRVSIGMRFRMLFETEESSVRRYMGTITGIGDLDPVRWPNSHWRSVKVGWDESTAGERQPRVSLWEIEPLTTFPMYPSLFPLRLKRPWYSGGSSFQDGCNEAMNGMAWMKGETGEQGLNSMNFQSVGMFPWMQQRVDPTVLHNDLNQQYQAMLAAGLQHCGSGDLLKDQLMQQFQQNPVQYLQHSGSHNPLLQQQQVIQPTISSHMLPTQTQMLSDNLQRPTQQQVNNVSKEHQQRHNYQESFLMQRDQPQQKQPSDVPSPSFKKSDFTNLNSKFAASVAPGMQNLLGSLCSEVSGNLLSFSRPDESILSEQSPQQSWVSKFSQSPNSNCSNSTSLPQYSGKDSSAEQGTCSLDAQNHSLFGANIDTAGLLLPTVVSSIANTSSVHADMSSMQLGSSGFQSPLYGYVQDSSELLHNTGQVDQPSVTCTFIKVYKSGSVGRSLDIGRFNSYQELRQELGQMFGIEGLLEDPKRSGWQLVFVDRENDVLLLGDDPWEAFVNNVWYIKILSPDDVQKLGEEEARSLGRSASERINNTECQDLVGLSSIGSLEY</sequence>
<comment type="similarity">
    <text evidence="2 10">Belongs to the ARF family.</text>
</comment>
<evidence type="ECO:0000256" key="11">
    <source>
        <dbReference type="SAM" id="MobiDB-lite"/>
    </source>
</evidence>
<evidence type="ECO:0000256" key="7">
    <source>
        <dbReference type="ARBA" id="ARBA00023242"/>
    </source>
</evidence>
<reference evidence="14" key="1">
    <citation type="submission" date="2023-05" db="EMBL/GenBank/DDBJ databases">
        <authorList>
            <person name="Huff M."/>
        </authorList>
    </citation>
    <scope>NUCLEOTIDE SEQUENCE</scope>
</reference>
<keyword evidence="15" id="KW-1185">Reference proteome</keyword>
<accession>A0AAD2A9B6</accession>
<evidence type="ECO:0000313" key="15">
    <source>
        <dbReference type="Proteomes" id="UP000834106"/>
    </source>
</evidence>